<keyword evidence="3" id="KW-1185">Reference proteome</keyword>
<evidence type="ECO:0000256" key="1">
    <source>
        <dbReference type="SAM" id="Phobius"/>
    </source>
</evidence>
<dbReference type="EMBL" id="PPSL01000005">
    <property type="protein sequence ID" value="PQJ09772.1"/>
    <property type="molecule type" value="Genomic_DNA"/>
</dbReference>
<sequence>MRSSPLKYAIYVPTNKPIFIDTARNGRECNCICAECGKVVDAIQGERNEKHFRHSVETDCKGGLETILHLRAKQIIVENNQIELPGVGLNYTGAISEEPFLKVIPDVTVIANGEKVFFEIALTNPKKKIEKEFYIANKLKSVEIHLEGLDYDIPQDELKRIVLINVNRKEIIFWTETSKGDGLLSMKISRYLVPIALLAIIYKLFQSWSRRR</sequence>
<evidence type="ECO:0000313" key="3">
    <source>
        <dbReference type="Proteomes" id="UP000239872"/>
    </source>
</evidence>
<dbReference type="Proteomes" id="UP000239872">
    <property type="component" value="Unassembled WGS sequence"/>
</dbReference>
<evidence type="ECO:0000313" key="2">
    <source>
        <dbReference type="EMBL" id="PQJ09772.1"/>
    </source>
</evidence>
<protein>
    <recommendedName>
        <fullName evidence="4">Competence protein</fullName>
    </recommendedName>
</protein>
<dbReference type="RefSeq" id="WP_105040544.1">
    <property type="nucleotide sequence ID" value="NZ_PPSL01000005.1"/>
</dbReference>
<reference evidence="2 3" key="1">
    <citation type="submission" date="2018-01" db="EMBL/GenBank/DDBJ databases">
        <title>A novel member of the phylum Bacteroidetes isolated from glacier ice.</title>
        <authorList>
            <person name="Liu Q."/>
            <person name="Xin Y.-H."/>
        </authorList>
    </citation>
    <scope>NUCLEOTIDE SEQUENCE [LARGE SCALE GENOMIC DNA]</scope>
    <source>
        <strain evidence="2 3">RB1R16</strain>
    </source>
</reference>
<keyword evidence="1" id="KW-0812">Transmembrane</keyword>
<dbReference type="OrthoDB" id="1490774at2"/>
<name>A0A2S7SS78_9BACT</name>
<dbReference type="AlphaFoldDB" id="A0A2S7SS78"/>
<gene>
    <name evidence="2" type="ORF">CJD36_017750</name>
</gene>
<feature type="transmembrane region" description="Helical" evidence="1">
    <location>
        <begin position="188"/>
        <end position="205"/>
    </location>
</feature>
<comment type="caution">
    <text evidence="2">The sequence shown here is derived from an EMBL/GenBank/DDBJ whole genome shotgun (WGS) entry which is preliminary data.</text>
</comment>
<proteinExistence type="predicted"/>
<keyword evidence="1" id="KW-1133">Transmembrane helix</keyword>
<accession>A0A2S7SS78</accession>
<evidence type="ECO:0008006" key="4">
    <source>
        <dbReference type="Google" id="ProtNLM"/>
    </source>
</evidence>
<keyword evidence="1" id="KW-0472">Membrane</keyword>
<organism evidence="2 3">
    <name type="scientific">Flavipsychrobacter stenotrophus</name>
    <dbReference type="NCBI Taxonomy" id="2077091"/>
    <lineage>
        <taxon>Bacteria</taxon>
        <taxon>Pseudomonadati</taxon>
        <taxon>Bacteroidota</taxon>
        <taxon>Chitinophagia</taxon>
        <taxon>Chitinophagales</taxon>
        <taxon>Chitinophagaceae</taxon>
        <taxon>Flavipsychrobacter</taxon>
    </lineage>
</organism>